<gene>
    <name evidence="2" type="ORF">SCLCIDRAFT_481534</name>
</gene>
<evidence type="ECO:0000313" key="3">
    <source>
        <dbReference type="Proteomes" id="UP000053989"/>
    </source>
</evidence>
<evidence type="ECO:0000313" key="2">
    <source>
        <dbReference type="EMBL" id="KIM52863.1"/>
    </source>
</evidence>
<feature type="compositionally biased region" description="Polar residues" evidence="1">
    <location>
        <begin position="88"/>
        <end position="102"/>
    </location>
</feature>
<accession>A0A0C2YT42</accession>
<organism evidence="2 3">
    <name type="scientific">Scleroderma citrinum Foug A</name>
    <dbReference type="NCBI Taxonomy" id="1036808"/>
    <lineage>
        <taxon>Eukaryota</taxon>
        <taxon>Fungi</taxon>
        <taxon>Dikarya</taxon>
        <taxon>Basidiomycota</taxon>
        <taxon>Agaricomycotina</taxon>
        <taxon>Agaricomycetes</taxon>
        <taxon>Agaricomycetidae</taxon>
        <taxon>Boletales</taxon>
        <taxon>Sclerodermatineae</taxon>
        <taxon>Sclerodermataceae</taxon>
        <taxon>Scleroderma</taxon>
    </lineage>
</organism>
<reference evidence="3" key="2">
    <citation type="submission" date="2015-01" db="EMBL/GenBank/DDBJ databases">
        <title>Evolutionary Origins and Diversification of the Mycorrhizal Mutualists.</title>
        <authorList>
            <consortium name="DOE Joint Genome Institute"/>
            <consortium name="Mycorrhizal Genomics Consortium"/>
            <person name="Kohler A."/>
            <person name="Kuo A."/>
            <person name="Nagy L.G."/>
            <person name="Floudas D."/>
            <person name="Copeland A."/>
            <person name="Barry K.W."/>
            <person name="Cichocki N."/>
            <person name="Veneault-Fourrey C."/>
            <person name="LaButti K."/>
            <person name="Lindquist E.A."/>
            <person name="Lipzen A."/>
            <person name="Lundell T."/>
            <person name="Morin E."/>
            <person name="Murat C."/>
            <person name="Riley R."/>
            <person name="Ohm R."/>
            <person name="Sun H."/>
            <person name="Tunlid A."/>
            <person name="Henrissat B."/>
            <person name="Grigoriev I.V."/>
            <person name="Hibbett D.S."/>
            <person name="Martin F."/>
        </authorList>
    </citation>
    <scope>NUCLEOTIDE SEQUENCE [LARGE SCALE GENOMIC DNA]</scope>
    <source>
        <strain evidence="3">Foug A</strain>
    </source>
</reference>
<feature type="region of interest" description="Disordered" evidence="1">
    <location>
        <begin position="80"/>
        <end position="102"/>
    </location>
</feature>
<protein>
    <submittedName>
        <fullName evidence="2">Uncharacterized protein</fullName>
    </submittedName>
</protein>
<evidence type="ECO:0000256" key="1">
    <source>
        <dbReference type="SAM" id="MobiDB-lite"/>
    </source>
</evidence>
<reference evidence="2 3" key="1">
    <citation type="submission" date="2014-04" db="EMBL/GenBank/DDBJ databases">
        <authorList>
            <consortium name="DOE Joint Genome Institute"/>
            <person name="Kuo A."/>
            <person name="Kohler A."/>
            <person name="Nagy L.G."/>
            <person name="Floudas D."/>
            <person name="Copeland A."/>
            <person name="Barry K.W."/>
            <person name="Cichocki N."/>
            <person name="Veneault-Fourrey C."/>
            <person name="LaButti K."/>
            <person name="Lindquist E.A."/>
            <person name="Lipzen A."/>
            <person name="Lundell T."/>
            <person name="Morin E."/>
            <person name="Murat C."/>
            <person name="Sun H."/>
            <person name="Tunlid A."/>
            <person name="Henrissat B."/>
            <person name="Grigoriev I.V."/>
            <person name="Hibbett D.S."/>
            <person name="Martin F."/>
            <person name="Nordberg H.P."/>
            <person name="Cantor M.N."/>
            <person name="Hua S.X."/>
        </authorList>
    </citation>
    <scope>NUCLEOTIDE SEQUENCE [LARGE SCALE GENOMIC DNA]</scope>
    <source>
        <strain evidence="2 3">Foug A</strain>
    </source>
</reference>
<dbReference type="HOGENOM" id="CLU_2279135_0_0_1"/>
<name>A0A0C2YT42_9AGAM</name>
<dbReference type="AlphaFoldDB" id="A0A0C2YT42"/>
<sequence>MTGVSSSLLLNCIAIPNGTTWHLNKVILMTKNRRLGEVPASAGMNLAWIDSGSVCFCQSTLDPDHGVTLHPVKDTSERYKATPYTPLGSHTPSSGLESMSTV</sequence>
<dbReference type="EMBL" id="KN822196">
    <property type="protein sequence ID" value="KIM52863.1"/>
    <property type="molecule type" value="Genomic_DNA"/>
</dbReference>
<keyword evidence="3" id="KW-1185">Reference proteome</keyword>
<proteinExistence type="predicted"/>
<dbReference type="InParanoid" id="A0A0C2YT42"/>
<dbReference type="Proteomes" id="UP000053989">
    <property type="component" value="Unassembled WGS sequence"/>
</dbReference>